<dbReference type="EMBL" id="BAAAYX010000003">
    <property type="protein sequence ID" value="GAA3697629.1"/>
    <property type="molecule type" value="Genomic_DNA"/>
</dbReference>
<organism evidence="1 2">
    <name type="scientific">Microlunatus aurantiacus</name>
    <dbReference type="NCBI Taxonomy" id="446786"/>
    <lineage>
        <taxon>Bacteria</taxon>
        <taxon>Bacillati</taxon>
        <taxon>Actinomycetota</taxon>
        <taxon>Actinomycetes</taxon>
        <taxon>Propionibacteriales</taxon>
        <taxon>Propionibacteriaceae</taxon>
        <taxon>Microlunatus</taxon>
    </lineage>
</organism>
<comment type="caution">
    <text evidence="1">The sequence shown here is derived from an EMBL/GenBank/DDBJ whole genome shotgun (WGS) entry which is preliminary data.</text>
</comment>
<dbReference type="Proteomes" id="UP001500051">
    <property type="component" value="Unassembled WGS sequence"/>
</dbReference>
<accession>A0ABP7D0Y3</accession>
<protein>
    <submittedName>
        <fullName evidence="1">Uncharacterized protein</fullName>
    </submittedName>
</protein>
<dbReference type="RefSeq" id="WP_344811412.1">
    <property type="nucleotide sequence ID" value="NZ_BAAAYX010000003.1"/>
</dbReference>
<reference evidence="2" key="1">
    <citation type="journal article" date="2019" name="Int. J. Syst. Evol. Microbiol.">
        <title>The Global Catalogue of Microorganisms (GCM) 10K type strain sequencing project: providing services to taxonomists for standard genome sequencing and annotation.</title>
        <authorList>
            <consortium name="The Broad Institute Genomics Platform"/>
            <consortium name="The Broad Institute Genome Sequencing Center for Infectious Disease"/>
            <person name="Wu L."/>
            <person name="Ma J."/>
        </authorList>
    </citation>
    <scope>NUCLEOTIDE SEQUENCE [LARGE SCALE GENOMIC DNA]</scope>
    <source>
        <strain evidence="2">JCM 16548</strain>
    </source>
</reference>
<evidence type="ECO:0000313" key="2">
    <source>
        <dbReference type="Proteomes" id="UP001500051"/>
    </source>
</evidence>
<dbReference type="Gene3D" id="3.20.80.10">
    <property type="entry name" value="Regulatory factor, effector binding domain"/>
    <property type="match status" value="1"/>
</dbReference>
<dbReference type="InterPro" id="IPR011256">
    <property type="entry name" value="Reg_factor_effector_dom_sf"/>
</dbReference>
<gene>
    <name evidence="1" type="ORF">GCM10022204_12170</name>
</gene>
<keyword evidence="2" id="KW-1185">Reference proteome</keyword>
<name>A0ABP7D0Y3_9ACTN</name>
<sequence>MRSSAIIDRTYGQLADHVFEHAIGISGPLREHYLRGIAETPDATAWETEIGWPIFRT</sequence>
<proteinExistence type="predicted"/>
<evidence type="ECO:0000313" key="1">
    <source>
        <dbReference type="EMBL" id="GAA3697629.1"/>
    </source>
</evidence>